<reference evidence="1" key="1">
    <citation type="submission" date="2016-05" db="EMBL/GenBank/DDBJ databases">
        <authorList>
            <person name="Lavstsen T."/>
            <person name="Jespersen J.S."/>
        </authorList>
    </citation>
    <scope>NUCLEOTIDE SEQUENCE</scope>
    <source>
        <tissue evidence="1">Brain</tissue>
    </source>
</reference>
<protein>
    <submittedName>
        <fullName evidence="1">Coiled-coil domain containing 149a</fullName>
    </submittedName>
</protein>
<feature type="non-terminal residue" evidence="1">
    <location>
        <position position="34"/>
    </location>
</feature>
<evidence type="ECO:0000313" key="1">
    <source>
        <dbReference type="EMBL" id="SBQ41037.1"/>
    </source>
</evidence>
<gene>
    <name evidence="1" type="primary">CCDC149A</name>
</gene>
<dbReference type="AlphaFoldDB" id="A0A1A8E4C9"/>
<feature type="non-terminal residue" evidence="1">
    <location>
        <position position="1"/>
    </location>
</feature>
<name>A0A1A8E4C9_NOTKA</name>
<organism evidence="1">
    <name type="scientific">Nothobranchius kadleci</name>
    <name type="common">African annual killifish</name>
    <dbReference type="NCBI Taxonomy" id="1051664"/>
    <lineage>
        <taxon>Eukaryota</taxon>
        <taxon>Metazoa</taxon>
        <taxon>Chordata</taxon>
        <taxon>Craniata</taxon>
        <taxon>Vertebrata</taxon>
        <taxon>Euteleostomi</taxon>
        <taxon>Actinopterygii</taxon>
        <taxon>Neopterygii</taxon>
        <taxon>Teleostei</taxon>
        <taxon>Neoteleostei</taxon>
        <taxon>Acanthomorphata</taxon>
        <taxon>Ovalentaria</taxon>
        <taxon>Atherinomorphae</taxon>
        <taxon>Cyprinodontiformes</taxon>
        <taxon>Nothobranchiidae</taxon>
        <taxon>Nothobranchius</taxon>
    </lineage>
</organism>
<proteinExistence type="predicted"/>
<accession>A0A1A8E4C9</accession>
<dbReference type="EMBL" id="HAEA01012557">
    <property type="protein sequence ID" value="SBQ41037.1"/>
    <property type="molecule type" value="Transcribed_RNA"/>
</dbReference>
<sequence length="34" mass="3920">YAHFTRHTLSANQRNITAQRCTEFAAFVSPRLVL</sequence>
<reference evidence="1" key="2">
    <citation type="submission" date="2016-06" db="EMBL/GenBank/DDBJ databases">
        <title>The genome of a short-lived fish provides insights into sex chromosome evolution and the genetic control of aging.</title>
        <authorList>
            <person name="Reichwald K."/>
            <person name="Felder M."/>
            <person name="Petzold A."/>
            <person name="Koch P."/>
            <person name="Groth M."/>
            <person name="Platzer M."/>
        </authorList>
    </citation>
    <scope>NUCLEOTIDE SEQUENCE</scope>
    <source>
        <tissue evidence="1">Brain</tissue>
    </source>
</reference>